<dbReference type="PROSITE" id="PS51257">
    <property type="entry name" value="PROKAR_LIPOPROTEIN"/>
    <property type="match status" value="1"/>
</dbReference>
<dbReference type="SUPFAM" id="SSF82171">
    <property type="entry name" value="DPP6 N-terminal domain-like"/>
    <property type="match status" value="1"/>
</dbReference>
<evidence type="ECO:0000313" key="3">
    <source>
        <dbReference type="Proteomes" id="UP000315628"/>
    </source>
</evidence>
<dbReference type="Pfam" id="PF25976">
    <property type="entry name" value="LpqB_N"/>
    <property type="match status" value="1"/>
</dbReference>
<dbReference type="AlphaFoldDB" id="A0A560W9F5"/>
<organism evidence="2 3">
    <name type="scientific">Marihabitans asiaticum</name>
    <dbReference type="NCBI Taxonomy" id="415218"/>
    <lineage>
        <taxon>Bacteria</taxon>
        <taxon>Bacillati</taxon>
        <taxon>Actinomycetota</taxon>
        <taxon>Actinomycetes</taxon>
        <taxon>Micrococcales</taxon>
        <taxon>Intrasporangiaceae</taxon>
        <taxon>Marihabitans</taxon>
    </lineage>
</organism>
<dbReference type="Pfam" id="PF10646">
    <property type="entry name" value="Germane"/>
    <property type="match status" value="1"/>
</dbReference>
<accession>A0A560W9F5</accession>
<keyword evidence="3" id="KW-1185">Reference proteome</keyword>
<evidence type="ECO:0000259" key="1">
    <source>
        <dbReference type="SMART" id="SM00909"/>
    </source>
</evidence>
<evidence type="ECO:0000313" key="2">
    <source>
        <dbReference type="EMBL" id="TWD14256.1"/>
    </source>
</evidence>
<feature type="domain" description="GerMN" evidence="1">
    <location>
        <begin position="208"/>
        <end position="295"/>
    </location>
</feature>
<comment type="caution">
    <text evidence="2">The sequence shown here is derived from an EMBL/GenBank/DDBJ whole genome shotgun (WGS) entry which is preliminary data.</text>
</comment>
<name>A0A560W9F5_9MICO</name>
<gene>
    <name evidence="2" type="ORF">FB557_1661</name>
</gene>
<dbReference type="InterPro" id="IPR059026">
    <property type="entry name" value="LpqB_N"/>
</dbReference>
<dbReference type="RefSeq" id="WP_144857146.1">
    <property type="nucleotide sequence ID" value="NZ_BAAAYT010000005.1"/>
</dbReference>
<dbReference type="SMART" id="SM00909">
    <property type="entry name" value="Germane"/>
    <property type="match status" value="1"/>
</dbReference>
<dbReference type="EMBL" id="VIUW01000003">
    <property type="protein sequence ID" value="TWD14256.1"/>
    <property type="molecule type" value="Genomic_DNA"/>
</dbReference>
<sequence length="592" mass="62060">MTARSGGGQVGRREVLLTGAGLVALSACGLPVDDVVTPGLDVDAPPEEVQPIVPEGPRPGMTADEVVRGFLRAGAATGAGLSVARSFLTDDASRAWRPDERQTLVQGSGDLTLRRDGDGYRLEAPVAARIDPSGRFSLSPADEDATVIVGVESEGGEPRISALPDDFGRLLPPHLVAAMYQPYAVHYTATGSNRLVPDLRWIPADQQATRLIRAQLAEVPEYLRGAVRTDERAELTVDAVPVVDGVAQVDLKAGLSSDTTTRTVFAAQVVETLMQLPQVTQVVLTVTGTTLDIPGVDPPLRSAAQLGFVSTEPGGAQSAVVRDGQRVVPVPERELAFLSQDDLSERGTPFAEVPKAWSALAVTEDGKEVAGVRTSGTELVRWRDDGSSIPVPQFADALTKAAYDSSGVLWIGGRDLVSGEGQLWAINTAVPPDDPAARPALVPVSWLGRDPVRAVAISPERARVAVVAGTSKKAAIYVSGVVRAPNGLPEGTSTGALPVGGSLVRVRDVAWISATALAVLGQRESDAELRPFVVEVGGQVSSLLPVADARWVMTTGGERDLLVVRGEKSAMTRTGASWRPLPFEGAVFVPGA</sequence>
<proteinExistence type="predicted"/>
<dbReference type="InterPro" id="IPR019606">
    <property type="entry name" value="GerMN"/>
</dbReference>
<reference evidence="2 3" key="1">
    <citation type="submission" date="2019-06" db="EMBL/GenBank/DDBJ databases">
        <title>Sequencing the genomes of 1000 actinobacteria strains.</title>
        <authorList>
            <person name="Klenk H.-P."/>
        </authorList>
    </citation>
    <scope>NUCLEOTIDE SEQUENCE [LARGE SCALE GENOMIC DNA]</scope>
    <source>
        <strain evidence="2 3">DSM 18935</strain>
    </source>
</reference>
<dbReference type="OrthoDB" id="3226781at2"/>
<dbReference type="Proteomes" id="UP000315628">
    <property type="component" value="Unassembled WGS sequence"/>
</dbReference>
<protein>
    <submittedName>
        <fullName evidence="2">Sporulation and spore germination protein</fullName>
    </submittedName>
</protein>